<reference evidence="4" key="1">
    <citation type="submission" date="2021-01" db="EMBL/GenBank/DDBJ databases">
        <title>Whole genome shotgun sequence of Rhizocola hellebori NBRC 109834.</title>
        <authorList>
            <person name="Komaki H."/>
            <person name="Tamura T."/>
        </authorList>
    </citation>
    <scope>NUCLEOTIDE SEQUENCE</scope>
    <source>
        <strain evidence="4">NBRC 109834</strain>
    </source>
</reference>
<dbReference type="GO" id="GO:0005507">
    <property type="term" value="F:copper ion binding"/>
    <property type="evidence" value="ECO:0007669"/>
    <property type="project" value="InterPro"/>
</dbReference>
<evidence type="ECO:0000256" key="1">
    <source>
        <dbReference type="ARBA" id="ARBA00022723"/>
    </source>
</evidence>
<protein>
    <recommendedName>
        <fullName evidence="6">Plastocyanin-like domain-containing protein</fullName>
    </recommendedName>
</protein>
<gene>
    <name evidence="4" type="ORF">Rhe02_49760</name>
</gene>
<accession>A0A8J3VH04</accession>
<keyword evidence="3" id="KW-0472">Membrane</keyword>
<evidence type="ECO:0000256" key="3">
    <source>
        <dbReference type="SAM" id="Phobius"/>
    </source>
</evidence>
<keyword evidence="5" id="KW-1185">Reference proteome</keyword>
<dbReference type="Proteomes" id="UP000612899">
    <property type="component" value="Unassembled WGS sequence"/>
</dbReference>
<feature type="transmembrane region" description="Helical" evidence="3">
    <location>
        <begin position="38"/>
        <end position="57"/>
    </location>
</feature>
<keyword evidence="3" id="KW-1133">Transmembrane helix</keyword>
<evidence type="ECO:0000256" key="2">
    <source>
        <dbReference type="SAM" id="MobiDB-lite"/>
    </source>
</evidence>
<comment type="caution">
    <text evidence="4">The sequence shown here is derived from an EMBL/GenBank/DDBJ whole genome shotgun (WGS) entry which is preliminary data.</text>
</comment>
<proteinExistence type="predicted"/>
<dbReference type="SUPFAM" id="SSF49503">
    <property type="entry name" value="Cupredoxins"/>
    <property type="match status" value="5"/>
</dbReference>
<organism evidence="4 5">
    <name type="scientific">Rhizocola hellebori</name>
    <dbReference type="NCBI Taxonomy" id="1392758"/>
    <lineage>
        <taxon>Bacteria</taxon>
        <taxon>Bacillati</taxon>
        <taxon>Actinomycetota</taxon>
        <taxon>Actinomycetes</taxon>
        <taxon>Micromonosporales</taxon>
        <taxon>Micromonosporaceae</taxon>
        <taxon>Rhizocola</taxon>
    </lineage>
</organism>
<evidence type="ECO:0008006" key="6">
    <source>
        <dbReference type="Google" id="ProtNLM"/>
    </source>
</evidence>
<dbReference type="EMBL" id="BONY01000031">
    <property type="protein sequence ID" value="GIH06909.1"/>
    <property type="molecule type" value="Genomic_DNA"/>
</dbReference>
<keyword evidence="3" id="KW-0812">Transmembrane</keyword>
<feature type="region of interest" description="Disordered" evidence="2">
    <location>
        <begin position="1276"/>
        <end position="1304"/>
    </location>
</feature>
<name>A0A8J3VH04_9ACTN</name>
<dbReference type="InterPro" id="IPR002355">
    <property type="entry name" value="Cu_oxidase_Cu_BS"/>
</dbReference>
<dbReference type="InterPro" id="IPR008972">
    <property type="entry name" value="Cupredoxin"/>
</dbReference>
<keyword evidence="1" id="KW-0479">Metal-binding</keyword>
<sequence length="1717" mass="181152">MFAVVLGLGGTLWLHWIQLAGSGESMISHLPSIGIDAALGIPAAGLAIWLVAAFGTIRSELARGISIGMALAVMYVPLSILSALGHLTLGTAPSQHHSATAVPGTFTGLLGYGMREALQVEPVLLLLAICGTALTGVGLSGLWRHGLTPRLRPLGAGGSAIVVVAGMLTSAMVTPAPAVAQTVAELGGGCGTAPSRTYDVVALNVDIVVNRFGDHDPYGFMYALADKEDDVRAAEAALIAASSLPIDDPAAAKVSAGLAQDVIQPLVLRARLGECVAINLTNKLTAAPRSGPNGNPAITQPGGVPSVSIDMSGVAYDAAAGDGGQAVGTNPHATMTAPGATRQYKFFLDPVMGEGAKVFRSGGDSFQLTSHGLFGALVAEPAGASWYDPATGHDVTGYSTWSNWEAMIRPASGPAFREFTIIYHEIGDENFNLRRPLRENAEGAPVGDQVTLGRPLPMIDTGALNPTTPTAGGGGTNAYRPSSRALNYRAESFFRRLQLMAARGLDAVRANESLTYSSYAFGDPPTPMPRSYLGEPTKTRLVHAGFEQLHVHHLHGGGTRWRLNPGADDTEIDGGLQKVPLQNASSIRLDSQTISPTETFTLEHECGAGGCQQAVGDFLYHCHIAHHYIAGMWGMWRVFNTAQMGLAPLPTKMAPPAGVTSAGLLGRTLSDGKTVVLQANYTNPSTQVPLESLVEGQLPPQGARFDPGTGPDPDDATVWDWNKGGTATAPVYQGEPETTTIWANYRSPTPGVRPDILFNPVNGRPAYPMFKPHFALRPPFSPNGHSGAPYLGNTVATGRPDGLCPTAAPVRKYDVTAIAIAIQETARERDANGEIFVLNEDKAAVLAGTKPTEPLVIRSNVGDCVAITFGSELNAAVQHKVNMHTHFVQFDPQASDGVITGFAYEQSIFNAAKDARTIVSVQSSTKVTVSNVTKLRVGISIGIGVGRANIEIRKITAISGNQLTFDSALTNTHAAGEPVTVEFVQYRWYSDVDSGTVFWHDHVNGIDSWAHGLFAAHIIEPKNSTYRDPLTGNPVKSGTIVDIVNTSGSVGAGQSGSFREFMIFLHNGRRGRNELTAASGGGLNPFNFGQECEEGTINLRAAPVGERTPPGATPADPATTMQRQEYNGVRCRNAFSRTGDVATDANANTQRATITTVDPYVFSSVKYGDPTTPLLRAYVGDPVVIRTIGLAERAEALRLQGHRFRVERFNADGQFTDTATTGISERFDYVLDGGAGGPGDYMYYSTRSFAFESGAWGIFRVHDKLQSNLKVLPGRTAPASGSGFPKQTAATGNTQQTPGPNPASAYNANGTVNTTVVTSTTDPCPGGARAMNYDISLINKALPTAPFSDASGVVYALTSDVAAINAGTKPVEPLVLRANKGDCVSITLRNQTTAGSLFGGTRAGFDLGRLKANRQLASGSAVGLNPDTTVAAGGSLTYKFYADSELGTTLFQNLGSVGSLRHGAYGMLIVEPQNSTWFDSLTNMALSSTRTSTQAIIRGPAGFTPYREFTLTMQTTDQQYARSIVPYIDMVAGNGLNSLTGANIPAAPVPGAPPGTAANAGSLDKAYNHLNYRSEPLTQRLGLTANPADYTTVTPIGGYHLAFSSTQFGDPDTPVFRAHPGDKVVFRLGVGASDQFHSFTVSGHVFPLEPKMWGSQLMAARTVTAGETLDAWLAGGAGGSERFRGDYLYGDAKQPFQEAGMWGIFRVEPSGSTLPWL</sequence>
<dbReference type="Gene3D" id="2.60.40.420">
    <property type="entry name" value="Cupredoxins - blue copper proteins"/>
    <property type="match status" value="5"/>
</dbReference>
<evidence type="ECO:0000313" key="4">
    <source>
        <dbReference type="EMBL" id="GIH06909.1"/>
    </source>
</evidence>
<feature type="transmembrane region" description="Helical" evidence="3">
    <location>
        <begin position="69"/>
        <end position="89"/>
    </location>
</feature>
<dbReference type="PROSITE" id="PS00080">
    <property type="entry name" value="MULTICOPPER_OXIDASE2"/>
    <property type="match status" value="1"/>
</dbReference>
<feature type="transmembrane region" description="Helical" evidence="3">
    <location>
        <begin position="123"/>
        <end position="142"/>
    </location>
</feature>
<evidence type="ECO:0000313" key="5">
    <source>
        <dbReference type="Proteomes" id="UP000612899"/>
    </source>
</evidence>
<feature type="compositionally biased region" description="Polar residues" evidence="2">
    <location>
        <begin position="1288"/>
        <end position="1304"/>
    </location>
</feature>
<feature type="transmembrane region" description="Helical" evidence="3">
    <location>
        <begin position="154"/>
        <end position="173"/>
    </location>
</feature>